<protein>
    <submittedName>
        <fullName evidence="5">Ubiquitin-like domain-containing protein</fullName>
    </submittedName>
</protein>
<reference evidence="5" key="1">
    <citation type="submission" date="2016-04" db="UniProtKB">
        <authorList>
            <consortium name="WormBaseParasite"/>
        </authorList>
    </citation>
    <scope>IDENTIFICATION</scope>
</reference>
<dbReference type="EMBL" id="UZAD01013213">
    <property type="protein sequence ID" value="VDN92289.1"/>
    <property type="molecule type" value="Genomic_DNA"/>
</dbReference>
<feature type="region of interest" description="Disordered" evidence="1">
    <location>
        <begin position="222"/>
        <end position="250"/>
    </location>
</feature>
<keyword evidence="4" id="KW-1185">Reference proteome</keyword>
<evidence type="ECO:0000313" key="3">
    <source>
        <dbReference type="EMBL" id="VDN92289.1"/>
    </source>
</evidence>
<accession>A0A158PRS9</accession>
<dbReference type="InterPro" id="IPR000626">
    <property type="entry name" value="Ubiquitin-like_dom"/>
</dbReference>
<dbReference type="PROSITE" id="PS50053">
    <property type="entry name" value="UBIQUITIN_2"/>
    <property type="match status" value="1"/>
</dbReference>
<gene>
    <name evidence="3" type="ORF">BPAG_LOCUS11103</name>
</gene>
<dbReference type="AlphaFoldDB" id="A0A158PRS9"/>
<dbReference type="InterPro" id="IPR035896">
    <property type="entry name" value="AN1-like_Znf"/>
</dbReference>
<organism evidence="5">
    <name type="scientific">Brugia pahangi</name>
    <name type="common">Filarial nematode worm</name>
    <dbReference type="NCBI Taxonomy" id="6280"/>
    <lineage>
        <taxon>Eukaryota</taxon>
        <taxon>Metazoa</taxon>
        <taxon>Ecdysozoa</taxon>
        <taxon>Nematoda</taxon>
        <taxon>Chromadorea</taxon>
        <taxon>Rhabditida</taxon>
        <taxon>Spirurina</taxon>
        <taxon>Spiruromorpha</taxon>
        <taxon>Filarioidea</taxon>
        <taxon>Onchocercidae</taxon>
        <taxon>Brugia</taxon>
    </lineage>
</organism>
<dbReference type="SUPFAM" id="SSF118310">
    <property type="entry name" value="AN1-like Zinc finger"/>
    <property type="match status" value="1"/>
</dbReference>
<evidence type="ECO:0000313" key="4">
    <source>
        <dbReference type="Proteomes" id="UP000278627"/>
    </source>
</evidence>
<proteinExistence type="predicted"/>
<dbReference type="SUPFAM" id="SSF54236">
    <property type="entry name" value="Ubiquitin-like"/>
    <property type="match status" value="1"/>
</dbReference>
<dbReference type="Gene3D" id="3.10.20.90">
    <property type="entry name" value="Phosphatidylinositol 3-kinase Catalytic Subunit, Chain A, domain 1"/>
    <property type="match status" value="1"/>
</dbReference>
<name>A0A158PRS9_BRUPA</name>
<evidence type="ECO:0000313" key="5">
    <source>
        <dbReference type="WBParaSite" id="BPAG_0001114101-mRNA-1"/>
    </source>
</evidence>
<dbReference type="Proteomes" id="UP000278627">
    <property type="component" value="Unassembled WGS sequence"/>
</dbReference>
<reference evidence="3 4" key="2">
    <citation type="submission" date="2018-11" db="EMBL/GenBank/DDBJ databases">
        <authorList>
            <consortium name="Pathogen Informatics"/>
        </authorList>
    </citation>
    <scope>NUCLEOTIDE SEQUENCE [LARGE SCALE GENOMIC DNA]</scope>
</reference>
<dbReference type="WBParaSite" id="BPAG_0001114101-mRNA-1">
    <property type="protein sequence ID" value="BPAG_0001114101-mRNA-1"/>
    <property type="gene ID" value="BPAG_0001114101"/>
</dbReference>
<dbReference type="InterPro" id="IPR029071">
    <property type="entry name" value="Ubiquitin-like_domsf"/>
</dbReference>
<feature type="domain" description="Ubiquitin-like" evidence="2">
    <location>
        <begin position="82"/>
        <end position="160"/>
    </location>
</feature>
<evidence type="ECO:0000256" key="1">
    <source>
        <dbReference type="SAM" id="MobiDB-lite"/>
    </source>
</evidence>
<dbReference type="Gene3D" id="4.10.1110.10">
    <property type="entry name" value="AN1-like Zinc finger"/>
    <property type="match status" value="1"/>
</dbReference>
<evidence type="ECO:0000259" key="2">
    <source>
        <dbReference type="PROSITE" id="PS50053"/>
    </source>
</evidence>
<dbReference type="STRING" id="6280.A0A158PRS9"/>
<sequence length="477" mass="53000">MHAKEAIVVTCAFVICVWLHGTMCLVHGKTGISSKKSEKLLQCCCCVVLRYTTLISVMSSNDEHTITRHTSSSADCNGAEDFTISISSVTGHRWEQSVTLCETVESLKMKIWYRTGLFPYHQGLIFDDLSLSELCGQTLLYDLGIRKNSLVRLVIIPRSGPLAVTVPEKHAVVPCSVQSEQNKGDCWEGLRFFDEQNLDENRQTLFRMCELRRQIKQNASAKSIEKHVLSAPEDTSAKESSAGDTECDDDKSYSCNGINSSAKVCETSTLSGAKYGDRRTRQNPSKEETLKLCHSESVSSSARDQLFIMMQPRSISPIADLNTHSEDGSEFSSGVVVSDLSNEFKRLRVRRKHHGVSNGSAAIQRTRARSKPKIPLTAFSHHHRGSDVTSSDDELPRRHITEANFSCSSFRRPSAVSRAQKVLIGYQSQQRCSACAVKLNNISAAFQCRCGKTLCARHRPAGMHTCTRVRKLQDVSD</sequence>